<dbReference type="Gene3D" id="3.90.1150.10">
    <property type="entry name" value="Aspartate Aminotransferase, domain 1"/>
    <property type="match status" value="1"/>
</dbReference>
<keyword evidence="4" id="KW-1185">Reference proteome</keyword>
<dbReference type="GeneID" id="69019347"/>
<sequence length="428" mass="47154">MSLSARATVASAPANGSLLWDVQADLWNPDSNPKGYVSLGMAENVLMQEVLLKRVAQVPLIPTTAFTYGDGTTGSKRLKNALGAFLNKHFNAHRKLEASHITITNGCSAAIEHLAWAFGNQDDFFLVGKPFFRAFVPTTGLRVATNLISVPCEGLDPFGTDVVQNYEREIVRAHGRGQKVAGIILCNPHNPLGRCYTRDAIIGLMRLCQKHKLHLISDEVYGLSTFINDIDGIPPPTPFTSCLSIDTTDIVDPALIHVVWGISKDFGSNGIRLAAVVSQENPALHRALVPGALYSMSSSLADHTFSNVLEDENWVDDYLAENRRLLARHHGFIVNWARYHNIPYAPGANAAFFLWADLGKAYRDLNPEKVIEDPEKEIMAIMLQHKVFVAPGQGFGAEENGWFRLVFSIDLKTLAEGLSRIMTALEHK</sequence>
<dbReference type="PANTHER" id="PTHR43795">
    <property type="entry name" value="BIFUNCTIONAL ASPARTATE AMINOTRANSFERASE AND GLUTAMATE/ASPARTATE-PREPHENATE AMINOTRANSFERASE-RELATED"/>
    <property type="match status" value="1"/>
</dbReference>
<dbReference type="Proteomes" id="UP000613401">
    <property type="component" value="Unassembled WGS sequence"/>
</dbReference>
<keyword evidence="1" id="KW-0663">Pyridoxal phosphate</keyword>
<dbReference type="SUPFAM" id="SSF53383">
    <property type="entry name" value="PLP-dependent transferases"/>
    <property type="match status" value="1"/>
</dbReference>
<dbReference type="CDD" id="cd00609">
    <property type="entry name" value="AAT_like"/>
    <property type="match status" value="1"/>
</dbReference>
<keyword evidence="3" id="KW-0808">Transferase</keyword>
<dbReference type="RefSeq" id="XP_045263893.1">
    <property type="nucleotide sequence ID" value="XM_045412109.1"/>
</dbReference>
<dbReference type="PANTHER" id="PTHR43795:SF63">
    <property type="entry name" value="PUTATIVE (AFU_ORTHOLOGUE AFUA_4G00630)-RELATED"/>
    <property type="match status" value="1"/>
</dbReference>
<name>A0A8H4CJ35_COLGL</name>
<evidence type="ECO:0000313" key="3">
    <source>
        <dbReference type="EMBL" id="KAF3804734.1"/>
    </source>
</evidence>
<dbReference type="InterPro" id="IPR050478">
    <property type="entry name" value="Ethylene_sulfur-biosynth"/>
</dbReference>
<dbReference type="GO" id="GO:0006520">
    <property type="term" value="P:amino acid metabolic process"/>
    <property type="evidence" value="ECO:0007669"/>
    <property type="project" value="TreeGrafter"/>
</dbReference>
<dbReference type="InterPro" id="IPR015424">
    <property type="entry name" value="PyrdxlP-dep_Trfase"/>
</dbReference>
<proteinExistence type="predicted"/>
<dbReference type="GO" id="GO:0008483">
    <property type="term" value="F:transaminase activity"/>
    <property type="evidence" value="ECO:0007669"/>
    <property type="project" value="UniProtKB-KW"/>
</dbReference>
<reference evidence="3" key="2">
    <citation type="submission" date="2020-03" db="EMBL/GenBank/DDBJ databases">
        <authorList>
            <person name="Fu F.-F."/>
            <person name="Chen J."/>
        </authorList>
    </citation>
    <scope>NUCLEOTIDE SEQUENCE</scope>
    <source>
        <strain evidence="3">Lc1</strain>
    </source>
</reference>
<comment type="caution">
    <text evidence="3">The sequence shown here is derived from an EMBL/GenBank/DDBJ whole genome shotgun (WGS) entry which is preliminary data.</text>
</comment>
<evidence type="ECO:0000313" key="4">
    <source>
        <dbReference type="Proteomes" id="UP000613401"/>
    </source>
</evidence>
<feature type="domain" description="Aminotransferase class I/classII large" evidence="2">
    <location>
        <begin position="66"/>
        <end position="421"/>
    </location>
</feature>
<dbReference type="PRINTS" id="PR00753">
    <property type="entry name" value="ACCSYNTHASE"/>
</dbReference>
<dbReference type="EMBL" id="WVTB01000049">
    <property type="protein sequence ID" value="KAF3804734.1"/>
    <property type="molecule type" value="Genomic_DNA"/>
</dbReference>
<accession>A0A8H4CJ35</accession>
<organism evidence="3 4">
    <name type="scientific">Colletotrichum gloeosporioides</name>
    <name type="common">Anthracnose fungus</name>
    <name type="synonym">Glomerella cingulata</name>
    <dbReference type="NCBI Taxonomy" id="474922"/>
    <lineage>
        <taxon>Eukaryota</taxon>
        <taxon>Fungi</taxon>
        <taxon>Dikarya</taxon>
        <taxon>Ascomycota</taxon>
        <taxon>Pezizomycotina</taxon>
        <taxon>Sordariomycetes</taxon>
        <taxon>Hypocreomycetidae</taxon>
        <taxon>Glomerellales</taxon>
        <taxon>Glomerellaceae</taxon>
        <taxon>Colletotrichum</taxon>
        <taxon>Colletotrichum gloeosporioides species complex</taxon>
    </lineage>
</organism>
<evidence type="ECO:0000256" key="1">
    <source>
        <dbReference type="ARBA" id="ARBA00022898"/>
    </source>
</evidence>
<dbReference type="AlphaFoldDB" id="A0A8H4CJ35"/>
<dbReference type="InterPro" id="IPR004839">
    <property type="entry name" value="Aminotransferase_I/II_large"/>
</dbReference>
<evidence type="ECO:0000259" key="2">
    <source>
        <dbReference type="Pfam" id="PF00155"/>
    </source>
</evidence>
<reference evidence="3" key="1">
    <citation type="journal article" date="2020" name="Phytopathology">
        <title>Genome sequence and comparative analysis of Colletotrichum gloeosporioides isolated from Liriodendron leaves.</title>
        <authorList>
            <person name="Fu F.F."/>
            <person name="Hao Z."/>
            <person name="Wang P."/>
            <person name="Lu Y."/>
            <person name="Xue L.J."/>
            <person name="Wei G."/>
            <person name="Tian Y."/>
            <person name="Baishi H."/>
            <person name="Xu H."/>
            <person name="Shi J."/>
            <person name="Cheng T."/>
            <person name="Wang G."/>
            <person name="Yi Y."/>
            <person name="Chen J."/>
        </authorList>
    </citation>
    <scope>NUCLEOTIDE SEQUENCE</scope>
    <source>
        <strain evidence="3">Lc1</strain>
    </source>
</reference>
<dbReference type="InterPro" id="IPR015421">
    <property type="entry name" value="PyrdxlP-dep_Trfase_major"/>
</dbReference>
<protein>
    <submittedName>
        <fullName evidence="3">Putative aminotransferase tcpI</fullName>
    </submittedName>
</protein>
<keyword evidence="3" id="KW-0032">Aminotransferase</keyword>
<dbReference type="Gene3D" id="3.40.640.10">
    <property type="entry name" value="Type I PLP-dependent aspartate aminotransferase-like (Major domain)"/>
    <property type="match status" value="1"/>
</dbReference>
<dbReference type="Pfam" id="PF00155">
    <property type="entry name" value="Aminotran_1_2"/>
    <property type="match status" value="1"/>
</dbReference>
<dbReference type="InterPro" id="IPR015422">
    <property type="entry name" value="PyrdxlP-dep_Trfase_small"/>
</dbReference>
<dbReference type="GO" id="GO:0030170">
    <property type="term" value="F:pyridoxal phosphate binding"/>
    <property type="evidence" value="ECO:0007669"/>
    <property type="project" value="InterPro"/>
</dbReference>
<gene>
    <name evidence="3" type="ORF">GCG54_00012225</name>
</gene>